<dbReference type="GeneID" id="97309668"/>
<sequence length="162" mass="17469">MELVEWELLERRAAAFEFQEQEARTAPLPGEPEPVNPVQEVGDCLKLVRDLLTPLLPYLPGIYTDEVVAELAGKVVPVMDKYGLSVEGVGDLFGPELSLAVTVLPLAYVTYKVHGQYKAALDAERTVDMPKPQAQAAPVAVAPVRAMVAVRDTGGQLSMQGA</sequence>
<evidence type="ECO:0000313" key="1">
    <source>
        <dbReference type="EMBL" id="TFE41526.1"/>
    </source>
</evidence>
<accession>A0A4Y8MVF7</accession>
<name>A0A4Y8MVF7_9BURK</name>
<proteinExistence type="predicted"/>
<gene>
    <name evidence="1" type="ORF">E2553_33225</name>
</gene>
<reference evidence="1 2" key="1">
    <citation type="submission" date="2019-03" db="EMBL/GenBank/DDBJ databases">
        <title>Complete Genome Sequence of Paraburkholderia dipogonis ICMP 19430T, a Nitrogen-fixing Symbiont of the South African Invasive Legume Dipogon lignosus in New Zealand.</title>
        <authorList>
            <person name="De Meyer S.E."/>
        </authorList>
    </citation>
    <scope>NUCLEOTIDE SEQUENCE [LARGE SCALE GENOMIC DNA]</scope>
    <source>
        <strain evidence="1 2">ICMP 19430</strain>
    </source>
</reference>
<protein>
    <submittedName>
        <fullName evidence="1">Uncharacterized protein</fullName>
    </submittedName>
</protein>
<dbReference type="EMBL" id="SNVI01000002">
    <property type="protein sequence ID" value="TFE41526.1"/>
    <property type="molecule type" value="Genomic_DNA"/>
</dbReference>
<organism evidence="1 2">
    <name type="scientific">Paraburkholderia dipogonis</name>
    <dbReference type="NCBI Taxonomy" id="1211383"/>
    <lineage>
        <taxon>Bacteria</taxon>
        <taxon>Pseudomonadati</taxon>
        <taxon>Pseudomonadota</taxon>
        <taxon>Betaproteobacteria</taxon>
        <taxon>Burkholderiales</taxon>
        <taxon>Burkholderiaceae</taxon>
        <taxon>Paraburkholderia</taxon>
    </lineage>
</organism>
<dbReference type="Proteomes" id="UP000297385">
    <property type="component" value="Unassembled WGS sequence"/>
</dbReference>
<comment type="caution">
    <text evidence="1">The sequence shown here is derived from an EMBL/GenBank/DDBJ whole genome shotgun (WGS) entry which is preliminary data.</text>
</comment>
<dbReference type="AlphaFoldDB" id="A0A4Y8MVF7"/>
<dbReference type="RefSeq" id="WP_134464636.1">
    <property type="nucleotide sequence ID" value="NZ_JBHSSZ010000101.1"/>
</dbReference>
<evidence type="ECO:0000313" key="2">
    <source>
        <dbReference type="Proteomes" id="UP000297385"/>
    </source>
</evidence>